<keyword evidence="12" id="KW-0732">Signal</keyword>
<dbReference type="RefSeq" id="XP_018186886.1">
    <property type="nucleotide sequence ID" value="XM_018329478.1"/>
</dbReference>
<organism evidence="14 15">
    <name type="scientific">Xylona heveae (strain CBS 132557 / TC161)</name>
    <dbReference type="NCBI Taxonomy" id="1328760"/>
    <lineage>
        <taxon>Eukaryota</taxon>
        <taxon>Fungi</taxon>
        <taxon>Dikarya</taxon>
        <taxon>Ascomycota</taxon>
        <taxon>Pezizomycotina</taxon>
        <taxon>Xylonomycetes</taxon>
        <taxon>Xylonales</taxon>
        <taxon>Xylonaceae</taxon>
        <taxon>Xylona</taxon>
    </lineage>
</organism>
<evidence type="ECO:0000256" key="7">
    <source>
        <dbReference type="ARBA" id="ARBA00023065"/>
    </source>
</evidence>
<keyword evidence="9" id="KW-0325">Glycoprotein</keyword>
<keyword evidence="8 11" id="KW-0472">Membrane</keyword>
<dbReference type="PANTHER" id="PTHR32361:SF9">
    <property type="entry name" value="FERRIC REDUCTASE TRANSMEMBRANE COMPONENT 3-RELATED"/>
    <property type="match status" value="1"/>
</dbReference>
<feature type="transmembrane region" description="Helical" evidence="11">
    <location>
        <begin position="390"/>
        <end position="413"/>
    </location>
</feature>
<evidence type="ECO:0000259" key="13">
    <source>
        <dbReference type="PROSITE" id="PS51384"/>
    </source>
</evidence>
<dbReference type="Proteomes" id="UP000076632">
    <property type="component" value="Unassembled WGS sequence"/>
</dbReference>
<dbReference type="InterPro" id="IPR051410">
    <property type="entry name" value="Ferric/Cupric_Reductase"/>
</dbReference>
<dbReference type="InterPro" id="IPR013130">
    <property type="entry name" value="Fe3_Rdtase_TM_dom"/>
</dbReference>
<accession>A0A165FSR5</accession>
<dbReference type="GO" id="GO:0000293">
    <property type="term" value="F:ferric-chelate reductase activity"/>
    <property type="evidence" value="ECO:0007669"/>
    <property type="project" value="TreeGrafter"/>
</dbReference>
<keyword evidence="7" id="KW-0406">Ion transport</keyword>
<dbReference type="InterPro" id="IPR013121">
    <property type="entry name" value="Fe_red_NAD-bd_6"/>
</dbReference>
<dbReference type="SUPFAM" id="SSF52343">
    <property type="entry name" value="Ferredoxin reductase-like, C-terminal NADP-linked domain"/>
    <property type="match status" value="1"/>
</dbReference>
<dbReference type="AlphaFoldDB" id="A0A165FSR5"/>
<comment type="similarity">
    <text evidence="2">Belongs to the ferric reductase (FRE) family.</text>
</comment>
<evidence type="ECO:0000256" key="6">
    <source>
        <dbReference type="ARBA" id="ARBA00023002"/>
    </source>
</evidence>
<dbReference type="EMBL" id="KV407461">
    <property type="protein sequence ID" value="KZF21331.1"/>
    <property type="molecule type" value="Genomic_DNA"/>
</dbReference>
<evidence type="ECO:0000256" key="11">
    <source>
        <dbReference type="SAM" id="Phobius"/>
    </source>
</evidence>
<dbReference type="GO" id="GO:0006879">
    <property type="term" value="P:intracellular iron ion homeostasis"/>
    <property type="evidence" value="ECO:0007669"/>
    <property type="project" value="TreeGrafter"/>
</dbReference>
<proteinExistence type="inferred from homology"/>
<evidence type="ECO:0000256" key="9">
    <source>
        <dbReference type="ARBA" id="ARBA00023180"/>
    </source>
</evidence>
<dbReference type="OMA" id="YDGWTRH"/>
<dbReference type="Gene3D" id="3.40.50.80">
    <property type="entry name" value="Nucleotide-binding domain of ferredoxin-NADP reductase (FNR) module"/>
    <property type="match status" value="1"/>
</dbReference>
<evidence type="ECO:0000256" key="4">
    <source>
        <dbReference type="ARBA" id="ARBA00022692"/>
    </source>
</evidence>
<dbReference type="GeneID" id="28894615"/>
<dbReference type="InterPro" id="IPR017927">
    <property type="entry name" value="FAD-bd_FR_type"/>
</dbReference>
<dbReference type="STRING" id="1328760.A0A165FSR5"/>
<dbReference type="CDD" id="cd06186">
    <property type="entry name" value="NOX_Duox_like_FAD_NADP"/>
    <property type="match status" value="1"/>
</dbReference>
<dbReference type="GO" id="GO:0015677">
    <property type="term" value="P:copper ion import"/>
    <property type="evidence" value="ECO:0007669"/>
    <property type="project" value="TreeGrafter"/>
</dbReference>
<dbReference type="InterPro" id="IPR039261">
    <property type="entry name" value="FNR_nucleotide-bd"/>
</dbReference>
<feature type="chain" id="PRO_5007857829" description="FAD-binding FR-type domain-containing protein" evidence="12">
    <location>
        <begin position="20"/>
        <end position="768"/>
    </location>
</feature>
<evidence type="ECO:0000256" key="2">
    <source>
        <dbReference type="ARBA" id="ARBA00006278"/>
    </source>
</evidence>
<dbReference type="PROSITE" id="PS51384">
    <property type="entry name" value="FAD_FR"/>
    <property type="match status" value="1"/>
</dbReference>
<keyword evidence="5 11" id="KW-1133">Transmembrane helix</keyword>
<evidence type="ECO:0000256" key="8">
    <source>
        <dbReference type="ARBA" id="ARBA00023136"/>
    </source>
</evidence>
<dbReference type="GO" id="GO:0006826">
    <property type="term" value="P:iron ion transport"/>
    <property type="evidence" value="ECO:0007669"/>
    <property type="project" value="TreeGrafter"/>
</dbReference>
<reference evidence="14 15" key="1">
    <citation type="journal article" date="2016" name="Fungal Biol.">
        <title>The genome of Xylona heveae provides a window into fungal endophytism.</title>
        <authorList>
            <person name="Gazis R."/>
            <person name="Kuo A."/>
            <person name="Riley R."/>
            <person name="LaButti K."/>
            <person name="Lipzen A."/>
            <person name="Lin J."/>
            <person name="Amirebrahimi M."/>
            <person name="Hesse C.N."/>
            <person name="Spatafora J.W."/>
            <person name="Henrissat B."/>
            <person name="Hainaut M."/>
            <person name="Grigoriev I.V."/>
            <person name="Hibbett D.S."/>
        </authorList>
    </citation>
    <scope>NUCLEOTIDE SEQUENCE [LARGE SCALE GENOMIC DNA]</scope>
    <source>
        <strain evidence="14 15">TC161</strain>
    </source>
</reference>
<dbReference type="SFLD" id="SFLDS00052">
    <property type="entry name" value="Ferric_Reductase_Domain"/>
    <property type="match status" value="1"/>
</dbReference>
<feature type="transmembrane region" description="Helical" evidence="11">
    <location>
        <begin position="324"/>
        <end position="345"/>
    </location>
</feature>
<evidence type="ECO:0000256" key="5">
    <source>
        <dbReference type="ARBA" id="ARBA00022989"/>
    </source>
</evidence>
<evidence type="ECO:0000256" key="12">
    <source>
        <dbReference type="SAM" id="SignalP"/>
    </source>
</evidence>
<dbReference type="FunCoup" id="A0A165FSR5">
    <property type="interactions" value="347"/>
</dbReference>
<evidence type="ECO:0000313" key="15">
    <source>
        <dbReference type="Proteomes" id="UP000076632"/>
    </source>
</evidence>
<dbReference type="Pfam" id="PF08030">
    <property type="entry name" value="NAD_binding_6"/>
    <property type="match status" value="1"/>
</dbReference>
<evidence type="ECO:0000256" key="3">
    <source>
        <dbReference type="ARBA" id="ARBA00022448"/>
    </source>
</evidence>
<dbReference type="OrthoDB" id="167398at2759"/>
<feature type="region of interest" description="Disordered" evidence="10">
    <location>
        <begin position="523"/>
        <end position="549"/>
    </location>
</feature>
<keyword evidence="15" id="KW-1185">Reference proteome</keyword>
<feature type="transmembrane region" description="Helical" evidence="11">
    <location>
        <begin position="245"/>
        <end position="266"/>
    </location>
</feature>
<evidence type="ECO:0000256" key="1">
    <source>
        <dbReference type="ARBA" id="ARBA00004141"/>
    </source>
</evidence>
<gene>
    <name evidence="14" type="ORF">L228DRAFT_170648</name>
</gene>
<dbReference type="SFLD" id="SFLDG01168">
    <property type="entry name" value="Ferric_reductase_subgroup_(FRE"/>
    <property type="match status" value="1"/>
</dbReference>
<feature type="domain" description="FAD-binding FR-type" evidence="13">
    <location>
        <begin position="434"/>
        <end position="599"/>
    </location>
</feature>
<evidence type="ECO:0000256" key="10">
    <source>
        <dbReference type="SAM" id="MobiDB-lite"/>
    </source>
</evidence>
<dbReference type="Pfam" id="PF01794">
    <property type="entry name" value="Ferric_reduct"/>
    <property type="match status" value="1"/>
</dbReference>
<feature type="signal peptide" evidence="12">
    <location>
        <begin position="1"/>
        <end position="19"/>
    </location>
</feature>
<dbReference type="PANTHER" id="PTHR32361">
    <property type="entry name" value="FERRIC/CUPRIC REDUCTASE TRANSMEMBRANE COMPONENT"/>
    <property type="match status" value="1"/>
</dbReference>
<feature type="transmembrane region" description="Helical" evidence="11">
    <location>
        <begin position="157"/>
        <end position="179"/>
    </location>
</feature>
<sequence length="768" mass="86150">MQRSFLFAAVALLLSPWAGMEVAAAGKATSDCGNACSLALIYTNFEGGSTKQNRYVQQCTNNLAITSVYACMESFCSPAEIDVGMNALNEQCDEIAGKSLPSYDSIIKGINLNELQHLSYANHTRPVKGPVVPTLDLYQAAFNTMHASTDQQNHDGIYSYAMSGFWAVVILFGMCYRLVAFFTHPKPKTTQGTGDVESHDEKRKIRWHQKITKLVNKHVVLPAAFGNHHQEPLGWFMVPTRIQGLFIVAFVAVNIALVACNYEIFAQNLYWPKKSLQIWRYLADRTGYLCFGNLPLVWLFASRNNVLLWLTGWSFPTYNMFHRWVARVATAEAVIHGVCYTAYALDVGGSQALKKDYHKLYWQMGVVAVVCFGLLMGFSLLPLRQKCYEFFLVSHIVLALISLVALFYHVAIFDGEYDPYLWSCVAVWCLDRFLRLARVVIINFKALVLQDSPARCYYSEEADMIYLELEPSFHLKPSAGAFYYIYFPTWWGRWESHPFTLSSWSYGNQQSFLDRLPRENSFSKDDKKGALVSESPASPPDSVKLTPVSSPNDRLKLTFLIRPCDGVTKHLRKTISKTPNKLKNFRVLVEGPYGQAEHLNGYERVLYVAGGSGITAITSSMLSLANRAETKGIKCPVPKYLHIVWAARQSGLLREVFETQLYPLMCRLAAADAGVTITVELFHTQGNAETPVPVANVNEHPAMTVRQVVGEQPNIPEIVREDATDARDNMAIFICGPGRIADVTRSAACEAQMLTAARVDFFEEAFAW</sequence>
<keyword evidence="4 11" id="KW-0812">Transmembrane</keyword>
<evidence type="ECO:0000313" key="14">
    <source>
        <dbReference type="EMBL" id="KZF21331.1"/>
    </source>
</evidence>
<keyword evidence="6" id="KW-0560">Oxidoreductase</keyword>
<feature type="transmembrane region" description="Helical" evidence="11">
    <location>
        <begin position="360"/>
        <end position="383"/>
    </location>
</feature>
<protein>
    <recommendedName>
        <fullName evidence="13">FAD-binding FR-type domain-containing protein</fullName>
    </recommendedName>
</protein>
<feature type="transmembrane region" description="Helical" evidence="11">
    <location>
        <begin position="286"/>
        <end position="312"/>
    </location>
</feature>
<dbReference type="InParanoid" id="A0A165FSR5"/>
<name>A0A165FSR5_XYLHT</name>
<comment type="subcellular location">
    <subcellularLocation>
        <location evidence="1">Membrane</location>
        <topology evidence="1">Multi-pass membrane protein</topology>
    </subcellularLocation>
</comment>
<dbReference type="GO" id="GO:0005886">
    <property type="term" value="C:plasma membrane"/>
    <property type="evidence" value="ECO:0007669"/>
    <property type="project" value="TreeGrafter"/>
</dbReference>
<keyword evidence="3" id="KW-0813">Transport</keyword>